<feature type="transmembrane region" description="Helical" evidence="1">
    <location>
        <begin position="7"/>
        <end position="25"/>
    </location>
</feature>
<dbReference type="NCBIfam" id="TIGR02913">
    <property type="entry name" value="HAF_rpt"/>
    <property type="match status" value="5"/>
</dbReference>
<evidence type="ECO:0000313" key="3">
    <source>
        <dbReference type="Proteomes" id="UP000199073"/>
    </source>
</evidence>
<evidence type="ECO:0000256" key="1">
    <source>
        <dbReference type="SAM" id="Phobius"/>
    </source>
</evidence>
<proteinExistence type="predicted"/>
<dbReference type="Proteomes" id="UP000199073">
    <property type="component" value="Unassembled WGS sequence"/>
</dbReference>
<keyword evidence="1" id="KW-0812">Transmembrane</keyword>
<sequence length="473" mass="50583">MKKISSAFIFVSILFYYSIVVQLGYCQEIQAIDIGTLGGNYSLAIAINNFGQIIGTSKTDSGERHGFFWEPTNGMVDLGNNIWVNGINDLSQVTGYRQLPVGKSAIKWTQEFGIMELGSLEGSEYCEPGERGPINNLGQVVGYCVTQEGYRAFLWSSQTGMVNLGTTGGNYSEALAINDLGQIMGWVTSSSGRGLTFFWSAETGMIEIGTLGGEGTDPWDINNLGQIVGSSETESGDMHAFVWSTEDGMLDLGTLGGDFSEALGVNDAGQIVGNSTTSSGKMSAFLWAADTGMIGLGSLDPVADDSGAFDINNYAQIVGESGHQSFVWTIENGMVALGTLGGDFSNNSDQSNRVINDQGQIVGHASIANNIESHATLWEVPIPPQTPQEEVERIMILIRNLISSGAMDERSSKSILVKLEAFIRFANVGHTIPACKVLNAFINQINAEISTGQLLPESGQKLIKLGESISICN</sequence>
<dbReference type="EMBL" id="FNJI01000036">
    <property type="protein sequence ID" value="SDP70128.1"/>
    <property type="molecule type" value="Genomic_DNA"/>
</dbReference>
<keyword evidence="1" id="KW-1133">Transmembrane helix</keyword>
<evidence type="ECO:0000313" key="2">
    <source>
        <dbReference type="EMBL" id="SDP70128.1"/>
    </source>
</evidence>
<dbReference type="RefSeq" id="WP_092225626.1">
    <property type="nucleotide sequence ID" value="NZ_FNJI01000036.1"/>
</dbReference>
<dbReference type="InterPro" id="IPR014262">
    <property type="entry name" value="HAF_rpt"/>
</dbReference>
<dbReference type="AlphaFoldDB" id="A0A1H0UW39"/>
<keyword evidence="1" id="KW-0472">Membrane</keyword>
<organism evidence="2 3">
    <name type="scientific">Desulforhopalus singaporensis</name>
    <dbReference type="NCBI Taxonomy" id="91360"/>
    <lineage>
        <taxon>Bacteria</taxon>
        <taxon>Pseudomonadati</taxon>
        <taxon>Thermodesulfobacteriota</taxon>
        <taxon>Desulfobulbia</taxon>
        <taxon>Desulfobulbales</taxon>
        <taxon>Desulfocapsaceae</taxon>
        <taxon>Desulforhopalus</taxon>
    </lineage>
</organism>
<reference evidence="2 3" key="1">
    <citation type="submission" date="2016-10" db="EMBL/GenBank/DDBJ databases">
        <authorList>
            <person name="de Groot N.N."/>
        </authorList>
    </citation>
    <scope>NUCLEOTIDE SEQUENCE [LARGE SCALE GENOMIC DNA]</scope>
    <source>
        <strain evidence="2 3">DSM 12130</strain>
    </source>
</reference>
<gene>
    <name evidence="2" type="ORF">SAMN05660330_03746</name>
</gene>
<dbReference type="OrthoDB" id="5464989at2"/>
<name>A0A1H0UW39_9BACT</name>
<protein>
    <submittedName>
        <fullName evidence="2">Probable extracellular repeat, HAF family</fullName>
    </submittedName>
</protein>
<accession>A0A1H0UW39</accession>
<keyword evidence="3" id="KW-1185">Reference proteome</keyword>